<dbReference type="InterPro" id="IPR019921">
    <property type="entry name" value="Lucif-like_OxRdtase_Rv2161c"/>
</dbReference>
<accession>A0ABY6EY83</accession>
<evidence type="ECO:0000256" key="3">
    <source>
        <dbReference type="ARBA" id="ARBA00023002"/>
    </source>
</evidence>
<evidence type="ECO:0000256" key="4">
    <source>
        <dbReference type="ARBA" id="ARBA00023033"/>
    </source>
</evidence>
<keyword evidence="8" id="KW-1185">Reference proteome</keyword>
<reference evidence="7" key="1">
    <citation type="submission" date="2022-10" db="EMBL/GenBank/DDBJ databases">
        <authorList>
            <person name="Mo P."/>
        </authorList>
    </citation>
    <scope>NUCLEOTIDE SEQUENCE</scope>
    <source>
        <strain evidence="7">HUAS 14-6</strain>
    </source>
</reference>
<dbReference type="RefSeq" id="WP_079192385.1">
    <property type="nucleotide sequence ID" value="NZ_CP106795.1"/>
</dbReference>
<dbReference type="EMBL" id="CP106795">
    <property type="protein sequence ID" value="UXY39376.1"/>
    <property type="molecule type" value="Genomic_DNA"/>
</dbReference>
<keyword evidence="1" id="KW-0285">Flavoprotein</keyword>
<protein>
    <submittedName>
        <fullName evidence="7">TIGR03619 family F420-dependent LLM class oxidoreductase</fullName>
        <ecNumber evidence="7">1.-.-.-</ecNumber>
    </submittedName>
</protein>
<evidence type="ECO:0000256" key="5">
    <source>
        <dbReference type="SAM" id="MobiDB-lite"/>
    </source>
</evidence>
<evidence type="ECO:0000313" key="7">
    <source>
        <dbReference type="EMBL" id="UXY39376.1"/>
    </source>
</evidence>
<dbReference type="InterPro" id="IPR011251">
    <property type="entry name" value="Luciferase-like_dom"/>
</dbReference>
<keyword evidence="2" id="KW-0288">FMN</keyword>
<name>A0ABY6EY83_9ACTN</name>
<dbReference type="PANTHER" id="PTHR42847:SF4">
    <property type="entry name" value="ALKANESULFONATE MONOOXYGENASE-RELATED"/>
    <property type="match status" value="1"/>
</dbReference>
<evidence type="ECO:0000259" key="6">
    <source>
        <dbReference type="Pfam" id="PF00296"/>
    </source>
</evidence>
<dbReference type="InterPro" id="IPR050172">
    <property type="entry name" value="SsuD_RutA_monooxygenase"/>
</dbReference>
<dbReference type="EC" id="1.-.-.-" evidence="7"/>
<dbReference type="NCBIfam" id="TIGR03619">
    <property type="entry name" value="F420_Rv2161c"/>
    <property type="match status" value="1"/>
</dbReference>
<feature type="domain" description="Luciferase-like" evidence="6">
    <location>
        <begin position="15"/>
        <end position="261"/>
    </location>
</feature>
<proteinExistence type="predicted"/>
<sequence>MRIGFSVPQFGPFADPGHTARMCAALEALGCHSLWVADRLLAPLTPPEGYPGGAMPARYGTHLDPLLTLGVAASATGRVRLGSSTLNALWQPPLVLARSLTTLDLISRGRLDVGIGLGWMREEYEAAGVPWQGRGARLEETLDVLEAVWRSGTVTHTGPLWTIPPSTVLPQPLQSPRPPLLLGGFTPVALERVGRRADGWLAASMPLPYFDGLWAVARASAERAGRDPDALRRVFRVNAHVTRGEAAPAETHHRGTVRQLCDHLRTMCRADTDEVLVDLQLTTDSSEEYLDLAAEFMAELAGGRPWRRYTEPGAGGREARASRAAASQWGDSQAAATRRASR</sequence>
<keyword evidence="7" id="KW-0418">Kinase</keyword>
<evidence type="ECO:0000313" key="8">
    <source>
        <dbReference type="Proteomes" id="UP001060733"/>
    </source>
</evidence>
<organism evidence="7 8">
    <name type="scientific">Streptomyces albidocamelliae</name>
    <dbReference type="NCBI Taxonomy" id="2981135"/>
    <lineage>
        <taxon>Bacteria</taxon>
        <taxon>Bacillati</taxon>
        <taxon>Actinomycetota</taxon>
        <taxon>Actinomycetes</taxon>
        <taxon>Kitasatosporales</taxon>
        <taxon>Streptomycetaceae</taxon>
        <taxon>Streptomyces</taxon>
    </lineage>
</organism>
<evidence type="ECO:0000256" key="2">
    <source>
        <dbReference type="ARBA" id="ARBA00022643"/>
    </source>
</evidence>
<dbReference type="SUPFAM" id="SSF51679">
    <property type="entry name" value="Bacterial luciferase-like"/>
    <property type="match status" value="1"/>
</dbReference>
<keyword evidence="3 7" id="KW-0560">Oxidoreductase</keyword>
<dbReference type="GO" id="GO:0016301">
    <property type="term" value="F:kinase activity"/>
    <property type="evidence" value="ECO:0007669"/>
    <property type="project" value="UniProtKB-KW"/>
</dbReference>
<feature type="region of interest" description="Disordered" evidence="5">
    <location>
        <begin position="307"/>
        <end position="342"/>
    </location>
</feature>
<keyword evidence="7" id="KW-0808">Transferase</keyword>
<dbReference type="Proteomes" id="UP001060733">
    <property type="component" value="Chromosome"/>
</dbReference>
<evidence type="ECO:0000256" key="1">
    <source>
        <dbReference type="ARBA" id="ARBA00022630"/>
    </source>
</evidence>
<dbReference type="InterPro" id="IPR036661">
    <property type="entry name" value="Luciferase-like_sf"/>
</dbReference>
<dbReference type="Pfam" id="PF00296">
    <property type="entry name" value="Bac_luciferase"/>
    <property type="match status" value="1"/>
</dbReference>
<gene>
    <name evidence="7" type="ORF">N8I86_34520</name>
</gene>
<keyword evidence="4" id="KW-0503">Monooxygenase</keyword>
<dbReference type="Gene3D" id="3.20.20.30">
    <property type="entry name" value="Luciferase-like domain"/>
    <property type="match status" value="1"/>
</dbReference>
<dbReference type="GO" id="GO:0016491">
    <property type="term" value="F:oxidoreductase activity"/>
    <property type="evidence" value="ECO:0007669"/>
    <property type="project" value="UniProtKB-KW"/>
</dbReference>
<dbReference type="PANTHER" id="PTHR42847">
    <property type="entry name" value="ALKANESULFONATE MONOOXYGENASE"/>
    <property type="match status" value="1"/>
</dbReference>